<evidence type="ECO:0000256" key="2">
    <source>
        <dbReference type="ARBA" id="ARBA00006434"/>
    </source>
</evidence>
<evidence type="ECO:0000256" key="10">
    <source>
        <dbReference type="ARBA" id="ARBA00023180"/>
    </source>
</evidence>
<keyword evidence="9 13" id="KW-0472">Membrane</keyword>
<dbReference type="GO" id="GO:0015293">
    <property type="term" value="F:symporter activity"/>
    <property type="evidence" value="ECO:0007669"/>
    <property type="project" value="TreeGrafter"/>
</dbReference>
<proteinExistence type="inferred from homology"/>
<evidence type="ECO:0000313" key="15">
    <source>
        <dbReference type="Proteomes" id="UP000038055"/>
    </source>
</evidence>
<keyword evidence="11" id="KW-0739">Sodium transport</keyword>
<comment type="subcellular location">
    <subcellularLocation>
        <location evidence="1">Cell membrane</location>
        <topology evidence="1">Multi-pass membrane protein</topology>
    </subcellularLocation>
</comment>
<dbReference type="PANTHER" id="PTHR42985">
    <property type="entry name" value="SODIUM-COUPLED MONOCARBOXYLATE TRANSPORTER"/>
    <property type="match status" value="1"/>
</dbReference>
<dbReference type="GO" id="GO:0098660">
    <property type="term" value="P:inorganic ion transmembrane transport"/>
    <property type="evidence" value="ECO:0007669"/>
    <property type="project" value="UniProtKB-ARBA"/>
</dbReference>
<feature type="transmembrane region" description="Helical" evidence="13">
    <location>
        <begin position="429"/>
        <end position="449"/>
    </location>
</feature>
<evidence type="ECO:0000256" key="4">
    <source>
        <dbReference type="ARBA" id="ARBA00022475"/>
    </source>
</evidence>
<keyword evidence="6 13" id="KW-1133">Transmembrane helix</keyword>
<dbReference type="SUPFAM" id="SSF117281">
    <property type="entry name" value="Kelch motif"/>
    <property type="match status" value="1"/>
</dbReference>
<comment type="similarity">
    <text evidence="2">Belongs to the sodium:solute symporter (SSF) (TC 2.A.21) family.</text>
</comment>
<dbReference type="STRING" id="28189.CCYN74_110107"/>
<evidence type="ECO:0000256" key="11">
    <source>
        <dbReference type="ARBA" id="ARBA00023201"/>
    </source>
</evidence>
<dbReference type="eggNOG" id="COG3055">
    <property type="taxonomic scope" value="Bacteria"/>
</dbReference>
<name>A0A0B7H4Q6_9FLAO</name>
<evidence type="ECO:0000313" key="14">
    <source>
        <dbReference type="EMBL" id="CEN32907.1"/>
    </source>
</evidence>
<dbReference type="NCBIfam" id="TIGR00813">
    <property type="entry name" value="sss"/>
    <property type="match status" value="1"/>
</dbReference>
<dbReference type="RefSeq" id="WP_041990388.1">
    <property type="nucleotide sequence ID" value="NZ_CDOD01000004.1"/>
</dbReference>
<keyword evidence="10" id="KW-0325">Glycoprotein</keyword>
<feature type="transmembrane region" description="Helical" evidence="13">
    <location>
        <begin position="757"/>
        <end position="782"/>
    </location>
</feature>
<comment type="catalytic activity">
    <reaction evidence="12">
        <text>iodide(out) + 2 Na(+)(out) = iodide(in) + 2 Na(+)(in)</text>
        <dbReference type="Rhea" id="RHEA:71207"/>
        <dbReference type="ChEBI" id="CHEBI:16382"/>
        <dbReference type="ChEBI" id="CHEBI:29101"/>
    </reaction>
</comment>
<dbReference type="InterPro" id="IPR038377">
    <property type="entry name" value="Na/Glc_symporter_sf"/>
</dbReference>
<dbReference type="Pfam" id="PF24996">
    <property type="entry name" value="NANM"/>
    <property type="match status" value="1"/>
</dbReference>
<dbReference type="Gene3D" id="2.120.10.80">
    <property type="entry name" value="Kelch-type beta propeller"/>
    <property type="match status" value="1"/>
</dbReference>
<feature type="transmembrane region" description="Helical" evidence="13">
    <location>
        <begin position="655"/>
        <end position="680"/>
    </location>
</feature>
<evidence type="ECO:0000256" key="8">
    <source>
        <dbReference type="ARBA" id="ARBA00023065"/>
    </source>
</evidence>
<reference evidence="15" key="1">
    <citation type="submission" date="2015-01" db="EMBL/GenBank/DDBJ databases">
        <authorList>
            <person name="MANFREDI Pablo"/>
        </authorList>
    </citation>
    <scope>NUCLEOTIDE SEQUENCE [LARGE SCALE GENOMIC DNA]</scope>
    <source>
        <strain evidence="15">Ccyn2B</strain>
    </source>
</reference>
<dbReference type="CDD" id="cd11495">
    <property type="entry name" value="SLC5sbd_NIS-like_u3"/>
    <property type="match status" value="1"/>
</dbReference>
<keyword evidence="5 13" id="KW-0812">Transmembrane</keyword>
<feature type="transmembrane region" description="Helical" evidence="13">
    <location>
        <begin position="504"/>
        <end position="524"/>
    </location>
</feature>
<dbReference type="Proteomes" id="UP000038055">
    <property type="component" value="Unassembled WGS sequence"/>
</dbReference>
<dbReference type="EMBL" id="CDOD01000004">
    <property type="protein sequence ID" value="CEN32907.1"/>
    <property type="molecule type" value="Genomic_DNA"/>
</dbReference>
<dbReference type="GO" id="GO:0015075">
    <property type="term" value="F:monoatomic ion transmembrane transporter activity"/>
    <property type="evidence" value="ECO:0007669"/>
    <property type="project" value="UniProtKB-ARBA"/>
</dbReference>
<dbReference type="InterPro" id="IPR018212">
    <property type="entry name" value="Na/solute_symporter_CS"/>
</dbReference>
<dbReference type="AlphaFoldDB" id="A0A0B7H4Q6"/>
<protein>
    <submittedName>
        <fullName evidence="14">SSS sodium solute transporter</fullName>
    </submittedName>
</protein>
<gene>
    <name evidence="14" type="ORF">CCYN2B_120162</name>
</gene>
<evidence type="ECO:0000256" key="5">
    <source>
        <dbReference type="ARBA" id="ARBA00022692"/>
    </source>
</evidence>
<evidence type="ECO:0000256" key="7">
    <source>
        <dbReference type="ARBA" id="ARBA00023053"/>
    </source>
</evidence>
<evidence type="ECO:0000256" key="1">
    <source>
        <dbReference type="ARBA" id="ARBA00004651"/>
    </source>
</evidence>
<dbReference type="eggNOG" id="COG0591">
    <property type="taxonomic scope" value="Bacteria"/>
</dbReference>
<feature type="transmembrane region" description="Helical" evidence="13">
    <location>
        <begin position="616"/>
        <end position="634"/>
    </location>
</feature>
<dbReference type="PROSITE" id="PS00456">
    <property type="entry name" value="NA_SOLUT_SYMP_1"/>
    <property type="match status" value="1"/>
</dbReference>
<feature type="transmembrane region" description="Helical" evidence="13">
    <location>
        <begin position="390"/>
        <end position="409"/>
    </location>
</feature>
<feature type="transmembrane region" description="Helical" evidence="13">
    <location>
        <begin position="565"/>
        <end position="584"/>
    </location>
</feature>
<keyword evidence="8" id="KW-0406">Ion transport</keyword>
<feature type="transmembrane region" description="Helical" evidence="13">
    <location>
        <begin position="536"/>
        <end position="553"/>
    </location>
</feature>
<evidence type="ECO:0000256" key="13">
    <source>
        <dbReference type="SAM" id="Phobius"/>
    </source>
</evidence>
<feature type="transmembrane region" description="Helical" evidence="13">
    <location>
        <begin position="788"/>
        <end position="809"/>
    </location>
</feature>
<dbReference type="Gene3D" id="1.20.1730.10">
    <property type="entry name" value="Sodium/glucose cotransporter"/>
    <property type="match status" value="1"/>
</dbReference>
<sequence>MIKNYYPIVFLILSFFGAIFSSKAQERKTINQLEQSVVWSSNSLQTKQFQEGLAGTYFGKHKQFFILAGGSYFPNEKPWQGGKKEFSKTIFIFESSTDGKLSLVHQGDDLPEAIAEGTYISLPEGLLCIGGQTPDGISSKNFLISYENKKIKITNFPDLPIAVKSAAATLIENHIYIVGGQTTNGTSSNQFIRLDINNPKKGWQKLPNYPKNVSGAVAVAQQDGEEISIFAFGGRSRNNSNITDFYDEVYQFKPSKNQWIGKKNIQNSKGSLPLAVSTGTKVGASSILLFGGDTGVIFNQIEKAINDNDIELRNKLWQNHQGFEKEILVYNAITDEWFTLGTANNTVAVSSIFYDTQNQDIYIAGGEQKPGIRSSLITKLSFSKGKGFGWLNYAVLGLYFIGMLGLGFFFMKNNNNTDDYFKGGGRIPWWAVGVSIFATMLSAITFISIPAKTYATDWRMLMFNMTIILAVPIIIHFFLPFFLRFKLDTAYQYLEIRFNRPIRWVASAFFTLFMISRIAIVLFLPSLALNIVTGFNIYYAILIMSFVTIIYSTSGGMEAVVWGDVIQGFILVGGAIAAFVVMITEIEGGISEFWETTKSFNKFDTFDFRFDFSQPVFWVVVFGGLANTLISYTSDQSVVQRYMSTVNEKATAKSIWLNGIVSVPVSILFFLLGTGLFAFYKSNPEQMSITDPNIDSIFPQFLVSQMPVGLSGLLIASIFAAAMSTLSSNINSVSAVITSDFYKSLFKNTSFKQQMIVARWSGVIIGLLGTGMAIVLATWNIASLWDQFNTFLGLLTSGLGALFILGIFFPRVGATPAFIGLISGVIVLYLVKSHTDFSFLLYGLIGMVSNIIVAFTLSLLIPNKKSIEEITWKTRKK</sequence>
<evidence type="ECO:0000256" key="12">
    <source>
        <dbReference type="ARBA" id="ARBA00036099"/>
    </source>
</evidence>
<keyword evidence="4" id="KW-1003">Cell membrane</keyword>
<feature type="transmembrane region" description="Helical" evidence="13">
    <location>
        <begin position="837"/>
        <end position="861"/>
    </location>
</feature>
<keyword evidence="15" id="KW-1185">Reference proteome</keyword>
<dbReference type="PANTHER" id="PTHR42985:SF40">
    <property type="entry name" value="LD47995P-RELATED"/>
    <property type="match status" value="1"/>
</dbReference>
<dbReference type="InterPro" id="IPR056734">
    <property type="entry name" value="NANM"/>
</dbReference>
<organism evidence="14 15">
    <name type="scientific">Capnocytophaga cynodegmi</name>
    <dbReference type="NCBI Taxonomy" id="28189"/>
    <lineage>
        <taxon>Bacteria</taxon>
        <taxon>Pseudomonadati</taxon>
        <taxon>Bacteroidota</taxon>
        <taxon>Flavobacteriia</taxon>
        <taxon>Flavobacteriales</taxon>
        <taxon>Flavobacteriaceae</taxon>
        <taxon>Capnocytophaga</taxon>
    </lineage>
</organism>
<dbReference type="GO" id="GO:0005886">
    <property type="term" value="C:plasma membrane"/>
    <property type="evidence" value="ECO:0007669"/>
    <property type="project" value="UniProtKB-SubCell"/>
</dbReference>
<evidence type="ECO:0000256" key="9">
    <source>
        <dbReference type="ARBA" id="ARBA00023136"/>
    </source>
</evidence>
<feature type="transmembrane region" description="Helical" evidence="13">
    <location>
        <begin position="461"/>
        <end position="483"/>
    </location>
</feature>
<evidence type="ECO:0000256" key="3">
    <source>
        <dbReference type="ARBA" id="ARBA00022448"/>
    </source>
</evidence>
<evidence type="ECO:0000256" key="6">
    <source>
        <dbReference type="ARBA" id="ARBA00022989"/>
    </source>
</evidence>
<accession>A0A0B7H4Q6</accession>
<dbReference type="PROSITE" id="PS50283">
    <property type="entry name" value="NA_SOLUT_SYMP_3"/>
    <property type="match status" value="1"/>
</dbReference>
<dbReference type="InterPro" id="IPR001734">
    <property type="entry name" value="Na/solute_symporter"/>
</dbReference>
<keyword evidence="7" id="KW-0915">Sodium</keyword>
<keyword evidence="3" id="KW-0813">Transport</keyword>
<dbReference type="InterPro" id="IPR051163">
    <property type="entry name" value="Sodium:Solute_Symporter_SSF"/>
</dbReference>
<dbReference type="Pfam" id="PF00474">
    <property type="entry name" value="SSF"/>
    <property type="match status" value="1"/>
</dbReference>
<feature type="transmembrane region" description="Helical" evidence="13">
    <location>
        <begin position="814"/>
        <end position="831"/>
    </location>
</feature>
<feature type="transmembrane region" description="Helical" evidence="13">
    <location>
        <begin position="700"/>
        <end position="722"/>
    </location>
</feature>
<dbReference type="InterPro" id="IPR015915">
    <property type="entry name" value="Kelch-typ_b-propeller"/>
</dbReference>
<dbReference type="GO" id="GO:0006814">
    <property type="term" value="P:sodium ion transport"/>
    <property type="evidence" value="ECO:0007669"/>
    <property type="project" value="UniProtKB-KW"/>
</dbReference>